<name>A0ACC5NZJ6_9BACT</name>
<proteinExistence type="predicted"/>
<dbReference type="Proteomes" id="UP000569005">
    <property type="component" value="Unassembled WGS sequence"/>
</dbReference>
<protein>
    <submittedName>
        <fullName evidence="1">Ester cyclase</fullName>
    </submittedName>
</protein>
<reference evidence="1" key="1">
    <citation type="submission" date="2020-08" db="EMBL/GenBank/DDBJ databases">
        <title>Genomic Encyclopedia of Type Strains, Phase IV (KMG-V): Genome sequencing to study the core and pangenomes of soil and plant-associated prokaryotes.</title>
        <authorList>
            <person name="Whitman W."/>
        </authorList>
    </citation>
    <scope>NUCLEOTIDE SEQUENCE</scope>
    <source>
        <strain evidence="1">M8UP15</strain>
    </source>
</reference>
<organism evidence="1 2">
    <name type="scientific">Tunturiibacter gelidiferens</name>
    <dbReference type="NCBI Taxonomy" id="3069689"/>
    <lineage>
        <taxon>Bacteria</taxon>
        <taxon>Pseudomonadati</taxon>
        <taxon>Acidobacteriota</taxon>
        <taxon>Terriglobia</taxon>
        <taxon>Terriglobales</taxon>
        <taxon>Acidobacteriaceae</taxon>
        <taxon>Tunturiibacter</taxon>
    </lineage>
</organism>
<evidence type="ECO:0000313" key="1">
    <source>
        <dbReference type="EMBL" id="MBB5339970.1"/>
    </source>
</evidence>
<gene>
    <name evidence="1" type="ORF">HDF13_002303</name>
</gene>
<accession>A0ACC5NZJ6</accession>
<comment type="caution">
    <text evidence="1">The sequence shown here is derived from an EMBL/GenBank/DDBJ whole genome shotgun (WGS) entry which is preliminary data.</text>
</comment>
<evidence type="ECO:0000313" key="2">
    <source>
        <dbReference type="Proteomes" id="UP000569005"/>
    </source>
</evidence>
<keyword evidence="2" id="KW-1185">Reference proteome</keyword>
<dbReference type="EMBL" id="JACHEA010000001">
    <property type="protein sequence ID" value="MBB5339970.1"/>
    <property type="molecule type" value="Genomic_DNA"/>
</dbReference>
<sequence length="142" mass="15743">MSLAANKALAQRWFEEVWNQGKESTIDELFHPQGKGYGFPEPHSILIGPEAFKAIHRQFHSAFGDIHITIDDLVAEGDRVAIRWTATMKHTGDGLGFPATGKTATLPGASFITCRDGIMTEGWNSMDMTKLTLQLQERDAQI</sequence>